<evidence type="ECO:0000256" key="3">
    <source>
        <dbReference type="PROSITE-ProRule" id="PRU00221"/>
    </source>
</evidence>
<dbReference type="KEGG" id="crq:GCK72_018378"/>
<dbReference type="PANTHER" id="PTHR15574">
    <property type="entry name" value="WD REPEAT DOMAIN-CONTAINING FAMILY"/>
    <property type="match status" value="1"/>
</dbReference>
<dbReference type="PROSITE" id="PS50082">
    <property type="entry name" value="WD_REPEATS_2"/>
    <property type="match status" value="2"/>
</dbReference>
<feature type="compositionally biased region" description="Acidic residues" evidence="4">
    <location>
        <begin position="629"/>
        <end position="649"/>
    </location>
</feature>
<name>A0A6A5GAX5_CAERE</name>
<dbReference type="InterPro" id="IPR045151">
    <property type="entry name" value="DCAF8"/>
</dbReference>
<feature type="compositionally biased region" description="Acidic residues" evidence="4">
    <location>
        <begin position="542"/>
        <end position="617"/>
    </location>
</feature>
<sequence length="649" mass="75654">MIDDGDDEMPAEDEEMQRTSKKNSVKIEQHLFDRECWNGSSVVRNYNVDFKSDVFCQKDIREHTGCVNALRFSHGEQLLATGGDDLQSRIWKVDELMLRKNPKPDFLAEKRHTSNIFSLEFDLEDRFIYSGEHRGAVYKHDIQTNQVISSLKRSDVRSSAYNMDHHPSDSHLLAVTFANQVCFLDNRDFKHPIQFKTSRAAGGGDFYSAEFHPESPVLMLLNAEDGGPNVFDRRNPSRPVFLRNKFSGIRTDTRGHGYMGATWSPSGNQFMVLRKLSSPLYFDLISQRCFTLKPARNRNGYLNMKTIKSMIFIDDYTVATGSDHWGIHLWQVPRAHEDVPLVGEDRSQQYIVEKEIRVLRGHRSIPNQLRFSKHNQILVSSGVENSFKIWSNRRLPWSYDIPFVRKKNGEYDGTMEEEQAREKEERRILEDALDRDSEMEGRASYDDVFGGNDQTSEQRDTLEHFDVDEDEMMYAMDDEVDSDEERVLMRRGINEIMGHFRQDEDLHERILHMYRHAQRRRIHELQREIDRERLMAELDDILGLNDDDEVDEDENDDDDDDEDEVEGEDERDNDEEDNEDDDEDDDGRDNDEEVNDEEVNDSEGENEEDEEFDDVGADYDFFQMLFNQEDSDGDSDGDSGDEGIELPED</sequence>
<dbReference type="PANTHER" id="PTHR15574:SF43">
    <property type="entry name" value="DDB1- AND CUL4-ASSOCIATED FACTOR 5"/>
    <property type="match status" value="1"/>
</dbReference>
<keyword evidence="2" id="KW-0677">Repeat</keyword>
<feature type="repeat" description="WD" evidence="3">
    <location>
        <begin position="359"/>
        <end position="391"/>
    </location>
</feature>
<evidence type="ECO:0000313" key="6">
    <source>
        <dbReference type="Proteomes" id="UP000483820"/>
    </source>
</evidence>
<dbReference type="InterPro" id="IPR001680">
    <property type="entry name" value="WD40_rpt"/>
</dbReference>
<dbReference type="PROSITE" id="PS50294">
    <property type="entry name" value="WD_REPEATS_REGION"/>
    <property type="match status" value="1"/>
</dbReference>
<dbReference type="Gene3D" id="2.130.10.10">
    <property type="entry name" value="YVTN repeat-like/Quinoprotein amine dehydrogenase"/>
    <property type="match status" value="2"/>
</dbReference>
<evidence type="ECO:0000256" key="2">
    <source>
        <dbReference type="ARBA" id="ARBA00022737"/>
    </source>
</evidence>
<dbReference type="GeneID" id="9812194"/>
<evidence type="ECO:0000256" key="1">
    <source>
        <dbReference type="ARBA" id="ARBA00022574"/>
    </source>
</evidence>
<dbReference type="CTD" id="9812194"/>
<proteinExistence type="predicted"/>
<dbReference type="SUPFAM" id="SSF50978">
    <property type="entry name" value="WD40 repeat-like"/>
    <property type="match status" value="1"/>
</dbReference>
<keyword evidence="1 3" id="KW-0853">WD repeat</keyword>
<dbReference type="RefSeq" id="XP_053581434.1">
    <property type="nucleotide sequence ID" value="XM_053732521.1"/>
</dbReference>
<accession>A0A6A5GAX5</accession>
<dbReference type="GO" id="GO:0080008">
    <property type="term" value="C:Cul4-RING E3 ubiquitin ligase complex"/>
    <property type="evidence" value="ECO:0007669"/>
    <property type="project" value="TreeGrafter"/>
</dbReference>
<feature type="region of interest" description="Disordered" evidence="4">
    <location>
        <begin position="1"/>
        <end position="23"/>
    </location>
</feature>
<feature type="compositionally biased region" description="Acidic residues" evidence="4">
    <location>
        <begin position="1"/>
        <end position="15"/>
    </location>
</feature>
<dbReference type="AlphaFoldDB" id="A0A6A5GAX5"/>
<dbReference type="InterPro" id="IPR015943">
    <property type="entry name" value="WD40/YVTN_repeat-like_dom_sf"/>
</dbReference>
<comment type="caution">
    <text evidence="5">The sequence shown here is derived from an EMBL/GenBank/DDBJ whole genome shotgun (WGS) entry which is preliminary data.</text>
</comment>
<organism evidence="5 6">
    <name type="scientific">Caenorhabditis remanei</name>
    <name type="common">Caenorhabditis vulgaris</name>
    <dbReference type="NCBI Taxonomy" id="31234"/>
    <lineage>
        <taxon>Eukaryota</taxon>
        <taxon>Metazoa</taxon>
        <taxon>Ecdysozoa</taxon>
        <taxon>Nematoda</taxon>
        <taxon>Chromadorea</taxon>
        <taxon>Rhabditida</taxon>
        <taxon>Rhabditina</taxon>
        <taxon>Rhabditomorpha</taxon>
        <taxon>Rhabditoidea</taxon>
        <taxon>Rhabditidae</taxon>
        <taxon>Peloderinae</taxon>
        <taxon>Caenorhabditis</taxon>
    </lineage>
</organism>
<dbReference type="Proteomes" id="UP000483820">
    <property type="component" value="Chromosome V"/>
</dbReference>
<evidence type="ECO:0000313" key="5">
    <source>
        <dbReference type="EMBL" id="KAF1751824.1"/>
    </source>
</evidence>
<dbReference type="InterPro" id="IPR036322">
    <property type="entry name" value="WD40_repeat_dom_sf"/>
</dbReference>
<dbReference type="GO" id="GO:0005737">
    <property type="term" value="C:cytoplasm"/>
    <property type="evidence" value="ECO:0007669"/>
    <property type="project" value="TreeGrafter"/>
</dbReference>
<protein>
    <submittedName>
        <fullName evidence="5">Uncharacterized protein</fullName>
    </submittedName>
</protein>
<evidence type="ECO:0000256" key="4">
    <source>
        <dbReference type="SAM" id="MobiDB-lite"/>
    </source>
</evidence>
<gene>
    <name evidence="5" type="ORF">GCK72_018378</name>
</gene>
<dbReference type="EMBL" id="WUAV01000005">
    <property type="protein sequence ID" value="KAF1751824.1"/>
    <property type="molecule type" value="Genomic_DNA"/>
</dbReference>
<dbReference type="SMART" id="SM00320">
    <property type="entry name" value="WD40"/>
    <property type="match status" value="5"/>
</dbReference>
<reference evidence="5 6" key="1">
    <citation type="submission" date="2019-12" db="EMBL/GenBank/DDBJ databases">
        <title>Chromosome-level assembly of the Caenorhabditis remanei genome.</title>
        <authorList>
            <person name="Teterina A.A."/>
            <person name="Willis J.H."/>
            <person name="Phillips P.C."/>
        </authorList>
    </citation>
    <scope>NUCLEOTIDE SEQUENCE [LARGE SCALE GENOMIC DNA]</scope>
    <source>
        <strain evidence="5 6">PX506</strain>
        <tissue evidence="5">Whole organism</tissue>
    </source>
</reference>
<feature type="region of interest" description="Disordered" evidence="4">
    <location>
        <begin position="542"/>
        <end position="649"/>
    </location>
</feature>
<dbReference type="GO" id="GO:0045717">
    <property type="term" value="P:negative regulation of fatty acid biosynthetic process"/>
    <property type="evidence" value="ECO:0007669"/>
    <property type="project" value="TreeGrafter"/>
</dbReference>
<feature type="repeat" description="WD" evidence="3">
    <location>
        <begin position="60"/>
        <end position="94"/>
    </location>
</feature>
<dbReference type="Pfam" id="PF00400">
    <property type="entry name" value="WD40"/>
    <property type="match status" value="2"/>
</dbReference>